<reference evidence="2 3" key="1">
    <citation type="submission" date="2024-09" db="EMBL/GenBank/DDBJ databases">
        <authorList>
            <person name="Sun Q."/>
            <person name="Mori K."/>
        </authorList>
    </citation>
    <scope>NUCLEOTIDE SEQUENCE [LARGE SCALE GENOMIC DNA]</scope>
    <source>
        <strain evidence="2 3">CCM 7650</strain>
    </source>
</reference>
<dbReference type="Proteomes" id="UP001589797">
    <property type="component" value="Unassembled WGS sequence"/>
</dbReference>
<gene>
    <name evidence="2" type="ORF">ACFFIP_18630</name>
</gene>
<feature type="transmembrane region" description="Helical" evidence="1">
    <location>
        <begin position="116"/>
        <end position="135"/>
    </location>
</feature>
<feature type="transmembrane region" description="Helical" evidence="1">
    <location>
        <begin position="167"/>
        <end position="185"/>
    </location>
</feature>
<name>A0ABV6FXW1_9BACT</name>
<feature type="transmembrane region" description="Helical" evidence="1">
    <location>
        <begin position="197"/>
        <end position="215"/>
    </location>
</feature>
<dbReference type="EMBL" id="JBHLWI010000083">
    <property type="protein sequence ID" value="MFC0264710.1"/>
    <property type="molecule type" value="Genomic_DNA"/>
</dbReference>
<sequence>MKLTEKDIENLHYHINGKHIQYIEVRDEILDHYLTALEMEEKRSFEEVLAELDQTFSIGYCRQTARNYLQNLKAEYAVRFKKELFAFFTTKKIWLSLVVLGLVISIPNWFPQSGKLIHILNSILLISISFENWIITKTYPNKDRKHHYRRIDKKPILAITKADSPKGFAILQMICFVTIMIPLFLFSEENLYKPPYFYATTIGIWLFLLMTIVRYRTKTNLSKPQIS</sequence>
<dbReference type="RefSeq" id="WP_382389288.1">
    <property type="nucleotide sequence ID" value="NZ_JBHLWI010000083.1"/>
</dbReference>
<proteinExistence type="predicted"/>
<comment type="caution">
    <text evidence="2">The sequence shown here is derived from an EMBL/GenBank/DDBJ whole genome shotgun (WGS) entry which is preliminary data.</text>
</comment>
<accession>A0ABV6FXW1</accession>
<protein>
    <submittedName>
        <fullName evidence="2">Uncharacterized protein</fullName>
    </submittedName>
</protein>
<keyword evidence="1" id="KW-0812">Transmembrane</keyword>
<evidence type="ECO:0000256" key="1">
    <source>
        <dbReference type="SAM" id="Phobius"/>
    </source>
</evidence>
<feature type="transmembrane region" description="Helical" evidence="1">
    <location>
        <begin position="93"/>
        <end position="110"/>
    </location>
</feature>
<keyword evidence="3" id="KW-1185">Reference proteome</keyword>
<keyword evidence="1" id="KW-1133">Transmembrane helix</keyword>
<organism evidence="2 3">
    <name type="scientific">Fontibacter flavus</name>
    <dbReference type="NCBI Taxonomy" id="654838"/>
    <lineage>
        <taxon>Bacteria</taxon>
        <taxon>Pseudomonadati</taxon>
        <taxon>Bacteroidota</taxon>
        <taxon>Cytophagia</taxon>
        <taxon>Cytophagales</taxon>
        <taxon>Cyclobacteriaceae</taxon>
        <taxon>Fontibacter</taxon>
    </lineage>
</organism>
<evidence type="ECO:0000313" key="3">
    <source>
        <dbReference type="Proteomes" id="UP001589797"/>
    </source>
</evidence>
<evidence type="ECO:0000313" key="2">
    <source>
        <dbReference type="EMBL" id="MFC0264710.1"/>
    </source>
</evidence>
<keyword evidence="1" id="KW-0472">Membrane</keyword>